<evidence type="ECO:0000256" key="5">
    <source>
        <dbReference type="ARBA" id="ARBA00022692"/>
    </source>
</evidence>
<keyword evidence="2" id="KW-0813">Transport</keyword>
<feature type="transmembrane region" description="Helical" evidence="8">
    <location>
        <begin position="168"/>
        <end position="189"/>
    </location>
</feature>
<dbReference type="PANTHER" id="PTHR30574">
    <property type="entry name" value="INNER MEMBRANE PROTEIN YEDE"/>
    <property type="match status" value="1"/>
</dbReference>
<dbReference type="Pfam" id="PF04143">
    <property type="entry name" value="Sulf_transp"/>
    <property type="match status" value="1"/>
</dbReference>
<keyword evidence="7 8" id="KW-0472">Membrane</keyword>
<evidence type="ECO:0000256" key="8">
    <source>
        <dbReference type="SAM" id="Phobius"/>
    </source>
</evidence>
<evidence type="ECO:0000256" key="7">
    <source>
        <dbReference type="ARBA" id="ARBA00023136"/>
    </source>
</evidence>
<accession>A0A7S4EXQ8</accession>
<dbReference type="InterPro" id="IPR046513">
    <property type="entry name" value="DUF6691"/>
</dbReference>
<keyword evidence="3" id="KW-1003">Cell membrane</keyword>
<feature type="transmembrane region" description="Helical" evidence="8">
    <location>
        <begin position="319"/>
        <end position="338"/>
    </location>
</feature>
<reference evidence="9" key="1">
    <citation type="submission" date="2021-01" db="EMBL/GenBank/DDBJ databases">
        <authorList>
            <person name="Corre E."/>
            <person name="Pelletier E."/>
            <person name="Niang G."/>
            <person name="Scheremetjew M."/>
            <person name="Finn R."/>
            <person name="Kale V."/>
            <person name="Holt S."/>
            <person name="Cochrane G."/>
            <person name="Meng A."/>
            <person name="Brown T."/>
            <person name="Cohen L."/>
        </authorList>
    </citation>
    <scope>NUCLEOTIDE SEQUENCE</scope>
    <source>
        <strain evidence="9">CCMP645</strain>
    </source>
</reference>
<feature type="transmembrane region" description="Helical" evidence="8">
    <location>
        <begin position="280"/>
        <end position="299"/>
    </location>
</feature>
<dbReference type="GO" id="GO:0005886">
    <property type="term" value="C:plasma membrane"/>
    <property type="evidence" value="ECO:0007669"/>
    <property type="project" value="UniProtKB-SubCell"/>
</dbReference>
<evidence type="ECO:0000313" key="9">
    <source>
        <dbReference type="EMBL" id="CAE0760289.1"/>
    </source>
</evidence>
<evidence type="ECO:0000256" key="1">
    <source>
        <dbReference type="ARBA" id="ARBA00004429"/>
    </source>
</evidence>
<feature type="transmembrane region" description="Helical" evidence="8">
    <location>
        <begin position="385"/>
        <end position="409"/>
    </location>
</feature>
<dbReference type="PROSITE" id="PS51257">
    <property type="entry name" value="PROKAR_LIPOPROTEIN"/>
    <property type="match status" value="1"/>
</dbReference>
<evidence type="ECO:0000256" key="3">
    <source>
        <dbReference type="ARBA" id="ARBA00022475"/>
    </source>
</evidence>
<dbReference type="EMBL" id="HBIZ01020505">
    <property type="protein sequence ID" value="CAE0760289.1"/>
    <property type="molecule type" value="Transcribed_RNA"/>
</dbReference>
<dbReference type="Pfam" id="PF20398">
    <property type="entry name" value="DUF6691"/>
    <property type="match status" value="1"/>
</dbReference>
<evidence type="ECO:0000256" key="4">
    <source>
        <dbReference type="ARBA" id="ARBA00022519"/>
    </source>
</evidence>
<keyword evidence="4" id="KW-0997">Cell inner membrane</keyword>
<dbReference type="PANTHER" id="PTHR30574:SF1">
    <property type="entry name" value="SULPHUR TRANSPORT DOMAIN-CONTAINING PROTEIN"/>
    <property type="match status" value="1"/>
</dbReference>
<sequence>MCKQTVFFMHLSTSFTACCRETHLKCCLLTLFFTSPDRGIVAFYAGVVMELRHLAFSNLGNAILCMRNVQRIRSHRTAKRGAAAVALATGALGATSATCATADSRFDSDNGASWAQEPDSAVHAKKAQPFCVRNFLARSAAELMPAAPAGVPEIEKPGFTENLKGMQLPYEAVVGGLFIGVASGVYMFLAQRVAGNSGALKALVLGPAEPAKLAFLAGLCTSGAAVGQKLKPDCFEIPAPPASPQLLVSGMAIGLGTVLGNGCTSGHGLCGISRLSRRSIVAVCVFMGCAAATATLRSGRFEVASITQPDRITPDAAKLALALAGGFGAILLPLPLLTHPAVREMFVSVCVGLCFGTGLALGGMVRPSVVLHALSPESFDPTLWILFSTALGTTFVLYRLAAASGVAAANFVAGGAIDLQLLLGASLFGIGWGSCGFCPGPLLVAIGADPTQTGPLVVLLGIAIGMRATSLLPKGVLKVLAARVV</sequence>
<protein>
    <recommendedName>
        <fullName evidence="10">Sulphur transport domain-containing protein</fullName>
    </recommendedName>
</protein>
<keyword evidence="6 8" id="KW-1133">Transmembrane helix</keyword>
<proteinExistence type="predicted"/>
<dbReference type="AlphaFoldDB" id="A0A7S4EXQ8"/>
<evidence type="ECO:0008006" key="10">
    <source>
        <dbReference type="Google" id="ProtNLM"/>
    </source>
</evidence>
<comment type="subcellular location">
    <subcellularLocation>
        <location evidence="1">Cell inner membrane</location>
        <topology evidence="1">Multi-pass membrane protein</topology>
    </subcellularLocation>
</comment>
<name>A0A7S4EXQ8_CHRCT</name>
<feature type="transmembrane region" description="Helical" evidence="8">
    <location>
        <begin position="345"/>
        <end position="365"/>
    </location>
</feature>
<dbReference type="InterPro" id="IPR007272">
    <property type="entry name" value="Sulf_transp_TsuA/YedE"/>
</dbReference>
<organism evidence="9">
    <name type="scientific">Chrysotila carterae</name>
    <name type="common">Marine alga</name>
    <name type="synonym">Syracosphaera carterae</name>
    <dbReference type="NCBI Taxonomy" id="13221"/>
    <lineage>
        <taxon>Eukaryota</taxon>
        <taxon>Haptista</taxon>
        <taxon>Haptophyta</taxon>
        <taxon>Prymnesiophyceae</taxon>
        <taxon>Isochrysidales</taxon>
        <taxon>Isochrysidaceae</taxon>
        <taxon>Chrysotila</taxon>
    </lineage>
</organism>
<feature type="transmembrane region" description="Helical" evidence="8">
    <location>
        <begin position="421"/>
        <end position="448"/>
    </location>
</feature>
<evidence type="ECO:0000256" key="2">
    <source>
        <dbReference type="ARBA" id="ARBA00022448"/>
    </source>
</evidence>
<evidence type="ECO:0000256" key="6">
    <source>
        <dbReference type="ARBA" id="ARBA00022989"/>
    </source>
</evidence>
<keyword evidence="5 8" id="KW-0812">Transmembrane</keyword>
<gene>
    <name evidence="9" type="ORF">PCAR00345_LOCUS12901</name>
</gene>